<keyword evidence="4" id="KW-0732">Signal</keyword>
<dbReference type="AlphaFoldDB" id="A0ABD0KFQ4"/>
<dbReference type="PANTHER" id="PTHR24365:SF530">
    <property type="entry name" value="MSTPROX-RELATED"/>
    <property type="match status" value="1"/>
</dbReference>
<feature type="transmembrane region" description="Helical" evidence="7">
    <location>
        <begin position="214"/>
        <end position="236"/>
    </location>
</feature>
<comment type="subcellular location">
    <subcellularLocation>
        <location evidence="1">Membrane</location>
        <topology evidence="1">Single-pass membrane protein</topology>
    </subcellularLocation>
</comment>
<feature type="non-terminal residue" evidence="9">
    <location>
        <position position="1"/>
    </location>
</feature>
<dbReference type="Gene3D" id="3.40.50.10140">
    <property type="entry name" value="Toll/interleukin-1 receptor homology (TIR) domain"/>
    <property type="match status" value="1"/>
</dbReference>
<evidence type="ECO:0000256" key="6">
    <source>
        <dbReference type="ARBA" id="ARBA00023136"/>
    </source>
</evidence>
<dbReference type="Pfam" id="PF01582">
    <property type="entry name" value="TIR"/>
    <property type="match status" value="1"/>
</dbReference>
<proteinExistence type="predicted"/>
<keyword evidence="10" id="KW-1185">Reference proteome</keyword>
<dbReference type="SUPFAM" id="SSF52200">
    <property type="entry name" value="Toll/Interleukin receptor TIR domain"/>
    <property type="match status" value="1"/>
</dbReference>
<evidence type="ECO:0000256" key="1">
    <source>
        <dbReference type="ARBA" id="ARBA00004167"/>
    </source>
</evidence>
<evidence type="ECO:0000256" key="2">
    <source>
        <dbReference type="ARBA" id="ARBA00022614"/>
    </source>
</evidence>
<evidence type="ECO:0000313" key="10">
    <source>
        <dbReference type="Proteomes" id="UP001519460"/>
    </source>
</evidence>
<dbReference type="Pfam" id="PF01463">
    <property type="entry name" value="LRRCT"/>
    <property type="match status" value="1"/>
</dbReference>
<keyword evidence="5 7" id="KW-1133">Transmembrane helix</keyword>
<dbReference type="SMART" id="SM00082">
    <property type="entry name" value="LRRCT"/>
    <property type="match status" value="1"/>
</dbReference>
<accession>A0ABD0KFQ4</accession>
<name>A0ABD0KFQ4_9CAEN</name>
<dbReference type="EMBL" id="JACVVK020000186">
    <property type="protein sequence ID" value="KAK7485922.1"/>
    <property type="molecule type" value="Genomic_DNA"/>
</dbReference>
<keyword evidence="2" id="KW-0433">Leucine-rich repeat</keyword>
<dbReference type="SUPFAM" id="SSF52058">
    <property type="entry name" value="L domain-like"/>
    <property type="match status" value="1"/>
</dbReference>
<comment type="caution">
    <text evidence="9">The sequence shown here is derived from an EMBL/GenBank/DDBJ whole genome shotgun (WGS) entry which is preliminary data.</text>
</comment>
<evidence type="ECO:0000259" key="8">
    <source>
        <dbReference type="PROSITE" id="PS50104"/>
    </source>
</evidence>
<protein>
    <recommendedName>
        <fullName evidence="8">TIR domain-containing protein</fullName>
    </recommendedName>
</protein>
<dbReference type="SUPFAM" id="SSF52047">
    <property type="entry name" value="RNI-like"/>
    <property type="match status" value="1"/>
</dbReference>
<keyword evidence="6 7" id="KW-0472">Membrane</keyword>
<dbReference type="InterPro" id="IPR035897">
    <property type="entry name" value="Toll_tir_struct_dom_sf"/>
</dbReference>
<dbReference type="InterPro" id="IPR032675">
    <property type="entry name" value="LRR_dom_sf"/>
</dbReference>
<dbReference type="PANTHER" id="PTHR24365">
    <property type="entry name" value="TOLL-LIKE RECEPTOR"/>
    <property type="match status" value="1"/>
</dbReference>
<dbReference type="PROSITE" id="PS50104">
    <property type="entry name" value="TIR"/>
    <property type="match status" value="1"/>
</dbReference>
<evidence type="ECO:0000256" key="3">
    <source>
        <dbReference type="ARBA" id="ARBA00022692"/>
    </source>
</evidence>
<sequence length="417" mass="48396">DLTITNTKVNLRPRAFRSLLLELQSVRRLTLLALTYGNIPDNLLWRLPKLKHQLSLMSIYLTSSTSYQINFWYQLSMVISKLPAPAISGDIYLTSSTSYLRLTSYGLGRALLNVTNLEVLNVQANSITVVNETTFPWEFRKNVKEINLSQNPFTCTCDLLWFRKWLDNVHGNKSVKIALYPSKQYRCRTPDHMKDVPLKDFNPTDESCAIRNPFILVGVVSGCVLAVLSVTGVLCYRYRWYLRFYVYRLRRRRRRYQEPGEEGEAIPVFRYDVYLAHSAQDLDWIVEELMPVLEGEHGLTVCVEERDMTCGPIADNIVRYMDDSARVMLVVSDNYNREGWRQYEFEHILYAAIEQQKDVIVLLLGDVEAGRMTKDMRRMLTRGTFLQWGPDEDAKRVFKTGLRVALKTQDVNIQTLC</sequence>
<dbReference type="Proteomes" id="UP001519460">
    <property type="component" value="Unassembled WGS sequence"/>
</dbReference>
<reference evidence="9 10" key="1">
    <citation type="journal article" date="2023" name="Sci. Data">
        <title>Genome assembly of the Korean intertidal mud-creeper Batillaria attramentaria.</title>
        <authorList>
            <person name="Patra A.K."/>
            <person name="Ho P.T."/>
            <person name="Jun S."/>
            <person name="Lee S.J."/>
            <person name="Kim Y."/>
            <person name="Won Y.J."/>
        </authorList>
    </citation>
    <scope>NUCLEOTIDE SEQUENCE [LARGE SCALE GENOMIC DNA]</scope>
    <source>
        <strain evidence="9">Wonlab-2016</strain>
    </source>
</reference>
<evidence type="ECO:0000256" key="4">
    <source>
        <dbReference type="ARBA" id="ARBA00022729"/>
    </source>
</evidence>
<evidence type="ECO:0000256" key="5">
    <source>
        <dbReference type="ARBA" id="ARBA00022989"/>
    </source>
</evidence>
<dbReference type="GO" id="GO:0016020">
    <property type="term" value="C:membrane"/>
    <property type="evidence" value="ECO:0007669"/>
    <property type="project" value="UniProtKB-SubCell"/>
</dbReference>
<dbReference type="SMART" id="SM00255">
    <property type="entry name" value="TIR"/>
    <property type="match status" value="1"/>
</dbReference>
<gene>
    <name evidence="9" type="ORF">BaRGS_00022788</name>
</gene>
<dbReference type="Gene3D" id="3.80.10.10">
    <property type="entry name" value="Ribonuclease Inhibitor"/>
    <property type="match status" value="1"/>
</dbReference>
<feature type="domain" description="TIR" evidence="8">
    <location>
        <begin position="269"/>
        <end position="406"/>
    </location>
</feature>
<dbReference type="InterPro" id="IPR000157">
    <property type="entry name" value="TIR_dom"/>
</dbReference>
<evidence type="ECO:0000256" key="7">
    <source>
        <dbReference type="SAM" id="Phobius"/>
    </source>
</evidence>
<evidence type="ECO:0000313" key="9">
    <source>
        <dbReference type="EMBL" id="KAK7485922.1"/>
    </source>
</evidence>
<organism evidence="9 10">
    <name type="scientific">Batillaria attramentaria</name>
    <dbReference type="NCBI Taxonomy" id="370345"/>
    <lineage>
        <taxon>Eukaryota</taxon>
        <taxon>Metazoa</taxon>
        <taxon>Spiralia</taxon>
        <taxon>Lophotrochozoa</taxon>
        <taxon>Mollusca</taxon>
        <taxon>Gastropoda</taxon>
        <taxon>Caenogastropoda</taxon>
        <taxon>Sorbeoconcha</taxon>
        <taxon>Cerithioidea</taxon>
        <taxon>Batillariidae</taxon>
        <taxon>Batillaria</taxon>
    </lineage>
</organism>
<keyword evidence="3 7" id="KW-0812">Transmembrane</keyword>
<dbReference type="InterPro" id="IPR000483">
    <property type="entry name" value="Cys-rich_flank_reg_C"/>
</dbReference>